<comment type="caution">
    <text evidence="5">The sequence shown here is derived from an EMBL/GenBank/DDBJ whole genome shotgun (WGS) entry which is preliminary data.</text>
</comment>
<reference evidence="5 6" key="1">
    <citation type="submission" date="2024-02" db="EMBL/GenBank/DDBJ databases">
        <title>Discinaceae phylogenomics.</title>
        <authorList>
            <person name="Dirks A.C."/>
            <person name="James T.Y."/>
        </authorList>
    </citation>
    <scope>NUCLEOTIDE SEQUENCE [LARGE SCALE GENOMIC DNA]</scope>
    <source>
        <strain evidence="5 6">ACD0624</strain>
    </source>
</reference>
<evidence type="ECO:0000313" key="5">
    <source>
        <dbReference type="EMBL" id="KAL0633487.1"/>
    </source>
</evidence>
<dbReference type="InterPro" id="IPR032675">
    <property type="entry name" value="LRR_dom_sf"/>
</dbReference>
<dbReference type="Gene3D" id="3.80.10.10">
    <property type="entry name" value="Ribonuclease Inhibitor"/>
    <property type="match status" value="1"/>
</dbReference>
<keyword evidence="6" id="KW-1185">Reference proteome</keyword>
<dbReference type="PANTHER" id="PTHR24113:SF12">
    <property type="entry name" value="RAN GTPASE-ACTIVATING PROTEIN 1"/>
    <property type="match status" value="1"/>
</dbReference>
<evidence type="ECO:0000256" key="1">
    <source>
        <dbReference type="ARBA" id="ARBA00022468"/>
    </source>
</evidence>
<dbReference type="EMBL" id="JBBBZM010000123">
    <property type="protein sequence ID" value="KAL0633487.1"/>
    <property type="molecule type" value="Genomic_DNA"/>
</dbReference>
<protein>
    <submittedName>
        <fullName evidence="5">Ran GAP Rna1</fullName>
    </submittedName>
</protein>
<name>A0ABR3GC07_9PEZI</name>
<feature type="region of interest" description="Disordered" evidence="4">
    <location>
        <begin position="344"/>
        <end position="378"/>
    </location>
</feature>
<feature type="compositionally biased region" description="Acidic residues" evidence="4">
    <location>
        <begin position="344"/>
        <end position="355"/>
    </location>
</feature>
<evidence type="ECO:0000256" key="2">
    <source>
        <dbReference type="ARBA" id="ARBA00022614"/>
    </source>
</evidence>
<dbReference type="Pfam" id="PF13516">
    <property type="entry name" value="LRR_6"/>
    <property type="match status" value="2"/>
</dbReference>
<dbReference type="Proteomes" id="UP001447188">
    <property type="component" value="Unassembled WGS sequence"/>
</dbReference>
<evidence type="ECO:0000256" key="4">
    <source>
        <dbReference type="SAM" id="MobiDB-lite"/>
    </source>
</evidence>
<evidence type="ECO:0000256" key="3">
    <source>
        <dbReference type="ARBA" id="ARBA00022737"/>
    </source>
</evidence>
<proteinExistence type="predicted"/>
<dbReference type="SMART" id="SM00368">
    <property type="entry name" value="LRR_RI"/>
    <property type="match status" value="7"/>
</dbReference>
<keyword evidence="3" id="KW-0677">Repeat</keyword>
<accession>A0ABR3GC07</accession>
<dbReference type="InterPro" id="IPR001611">
    <property type="entry name" value="Leu-rich_rpt"/>
</dbReference>
<sequence>MSDKIFVLKSDDGGPLKLNSAADVEPYIAILKGNTTVEEIRLGGNTLGIDACKTIGEYLKSNINLKVFKADDIFTGRLISEIPDALTALLQPLLKLPHLHTVDLSDNAFGGRLAEPLHDFYARAGPLRHLLLNNNGLGPEGGSIVANAIKDLAALKATDRAFPPLETVVCGRNRLENGSMEAWAEAYAAHKTLKTVKMVQNGIRQEGIDCLLREGLSKCVGLETVDLQDNTFTQKGAAALAAVVTGWTKLEELAVGDCLLSARGGVLLAEALGQGKNSAIITLRLQFNDIGFKGIAALKTAVKIALPSLKLLELNGNKFSEDDGAIKQIREIFKDRGFGELDELDELDSESEDEGDEKKDDIIELSEEEEDQKVPQRKDVNVDELADIFGGAKIA</sequence>
<dbReference type="PANTHER" id="PTHR24113">
    <property type="entry name" value="RAN GTPASE-ACTIVATING PROTEIN 1"/>
    <property type="match status" value="1"/>
</dbReference>
<evidence type="ECO:0000313" key="6">
    <source>
        <dbReference type="Proteomes" id="UP001447188"/>
    </source>
</evidence>
<keyword evidence="1" id="KW-0343">GTPase activation</keyword>
<organism evidence="5 6">
    <name type="scientific">Discina gigas</name>
    <dbReference type="NCBI Taxonomy" id="1032678"/>
    <lineage>
        <taxon>Eukaryota</taxon>
        <taxon>Fungi</taxon>
        <taxon>Dikarya</taxon>
        <taxon>Ascomycota</taxon>
        <taxon>Pezizomycotina</taxon>
        <taxon>Pezizomycetes</taxon>
        <taxon>Pezizales</taxon>
        <taxon>Discinaceae</taxon>
        <taxon>Discina</taxon>
    </lineage>
</organism>
<gene>
    <name evidence="5" type="primary">rna1</name>
    <name evidence="5" type="ORF">Q9L58_007594</name>
</gene>
<dbReference type="CDD" id="cd00116">
    <property type="entry name" value="LRR_RI"/>
    <property type="match status" value="1"/>
</dbReference>
<dbReference type="InterPro" id="IPR027038">
    <property type="entry name" value="RanGap"/>
</dbReference>
<keyword evidence="2" id="KW-0433">Leucine-rich repeat</keyword>
<dbReference type="SUPFAM" id="SSF52047">
    <property type="entry name" value="RNI-like"/>
    <property type="match status" value="1"/>
</dbReference>